<gene>
    <name evidence="3" type="ORF">ETAA1_55670</name>
</gene>
<dbReference type="AlphaFoldDB" id="A0A517Y1B8"/>
<sequence length="722" mass="73538">MPVPAAYSRFARLLALRDRLADLFARRPGAPSARLTAEALEDRVVPDGGRPLPLPVIYAGAGEGMAPVVKAYDAETSDLNFTRTVYESTFTGGVRVAVGDFTLDGYPDVVVAPGPGGGPRVRVLDGKTGDEIGGPLGSFWAFDSAFTGGVHVAAADVDGDYVPDVVAAAGPGGGPHLRVFSGATGAEIASFYPYDPDFDGGITVAAADLTGDGKAEVAVGAGAGGGPRVRVYDPTTWDEVAGPLGSFFAFDPAFGGGVYLGADALAGDYDADGTPDLAVGSGPGMAGTVTVLSGATGGVLRTFQPFGSEYEDGVRVALCYADDDEYADVVAGTGPGGAATIRVFSGATGLQLPDPTGEYQPFGTGAGSEGGVFVAASNDPTVPEPIYPIVFPSPVAPGVTFLAFGGVYDPTGVRAPTGTLTFYAFPLGSPGSTVSLGSVALHGIGGVSSAAAVRVRNGLNLPAGSYTVYFVYSGDAYFTARTSPMHGQSIGGVGSATAPGDTSCLTGLLNNILQDPIPGSFWNPDAYTKNPVRYADGVAVIAATDLESDGFGRPWGQARTWSNNPAYSAGSDLGNGWVSGTQPHLVRSGSSLVLLSSAVTAHYYDGQGTPDGDGNYATYAPRFTDTTAVTYDATNDEFVVADAGGNVLRFYDFGSGRPADERGSLKSHADAAGNLTAVVSANSDGQPTEVRRSAGRPGRAGRRWTSPTSTPTSRPPTRSPVR</sequence>
<dbReference type="Proteomes" id="UP000319576">
    <property type="component" value="Chromosome"/>
</dbReference>
<dbReference type="Gene3D" id="2.130.10.130">
    <property type="entry name" value="Integrin alpha, N-terminal"/>
    <property type="match status" value="2"/>
</dbReference>
<name>A0A517Y1B8_9BACT</name>
<evidence type="ECO:0000256" key="1">
    <source>
        <dbReference type="ARBA" id="ARBA00022729"/>
    </source>
</evidence>
<dbReference type="SUPFAM" id="SSF69318">
    <property type="entry name" value="Integrin alpha N-terminal domain"/>
    <property type="match status" value="1"/>
</dbReference>
<evidence type="ECO:0000313" key="4">
    <source>
        <dbReference type="Proteomes" id="UP000319576"/>
    </source>
</evidence>
<dbReference type="RefSeq" id="WP_145243798.1">
    <property type="nucleotide sequence ID" value="NZ_CP036273.1"/>
</dbReference>
<protein>
    <submittedName>
        <fullName evidence="3">FG-GAP repeat protein</fullName>
    </submittedName>
</protein>
<feature type="region of interest" description="Disordered" evidence="2">
    <location>
        <begin position="679"/>
        <end position="722"/>
    </location>
</feature>
<dbReference type="InterPro" id="IPR028994">
    <property type="entry name" value="Integrin_alpha_N"/>
</dbReference>
<keyword evidence="1" id="KW-0732">Signal</keyword>
<feature type="compositionally biased region" description="Pro residues" evidence="2">
    <location>
        <begin position="713"/>
        <end position="722"/>
    </location>
</feature>
<evidence type="ECO:0000256" key="2">
    <source>
        <dbReference type="SAM" id="MobiDB-lite"/>
    </source>
</evidence>
<organism evidence="3 4">
    <name type="scientific">Urbifossiella limnaea</name>
    <dbReference type="NCBI Taxonomy" id="2528023"/>
    <lineage>
        <taxon>Bacteria</taxon>
        <taxon>Pseudomonadati</taxon>
        <taxon>Planctomycetota</taxon>
        <taxon>Planctomycetia</taxon>
        <taxon>Gemmatales</taxon>
        <taxon>Gemmataceae</taxon>
        <taxon>Urbifossiella</taxon>
    </lineage>
</organism>
<reference evidence="3 4" key="1">
    <citation type="submission" date="2019-02" db="EMBL/GenBank/DDBJ databases">
        <title>Deep-cultivation of Planctomycetes and their phenomic and genomic characterization uncovers novel biology.</title>
        <authorList>
            <person name="Wiegand S."/>
            <person name="Jogler M."/>
            <person name="Boedeker C."/>
            <person name="Pinto D."/>
            <person name="Vollmers J."/>
            <person name="Rivas-Marin E."/>
            <person name="Kohn T."/>
            <person name="Peeters S.H."/>
            <person name="Heuer A."/>
            <person name="Rast P."/>
            <person name="Oberbeckmann S."/>
            <person name="Bunk B."/>
            <person name="Jeske O."/>
            <person name="Meyerdierks A."/>
            <person name="Storesund J.E."/>
            <person name="Kallscheuer N."/>
            <person name="Luecker S."/>
            <person name="Lage O.M."/>
            <person name="Pohl T."/>
            <person name="Merkel B.J."/>
            <person name="Hornburger P."/>
            <person name="Mueller R.-W."/>
            <person name="Bruemmer F."/>
            <person name="Labrenz M."/>
            <person name="Spormann A.M."/>
            <person name="Op den Camp H."/>
            <person name="Overmann J."/>
            <person name="Amann R."/>
            <person name="Jetten M.S.M."/>
            <person name="Mascher T."/>
            <person name="Medema M.H."/>
            <person name="Devos D.P."/>
            <person name="Kaster A.-K."/>
            <person name="Ovreas L."/>
            <person name="Rohde M."/>
            <person name="Galperin M.Y."/>
            <person name="Jogler C."/>
        </authorList>
    </citation>
    <scope>NUCLEOTIDE SEQUENCE [LARGE SCALE GENOMIC DNA]</scope>
    <source>
        <strain evidence="3 4">ETA_A1</strain>
    </source>
</reference>
<dbReference type="Pfam" id="PF01839">
    <property type="entry name" value="FG-GAP"/>
    <property type="match status" value="1"/>
</dbReference>
<dbReference type="EMBL" id="CP036273">
    <property type="protein sequence ID" value="QDU23566.1"/>
    <property type="molecule type" value="Genomic_DNA"/>
</dbReference>
<proteinExistence type="predicted"/>
<feature type="compositionally biased region" description="Low complexity" evidence="2">
    <location>
        <begin position="703"/>
        <end position="712"/>
    </location>
</feature>
<accession>A0A517Y1B8</accession>
<evidence type="ECO:0000313" key="3">
    <source>
        <dbReference type="EMBL" id="QDU23566.1"/>
    </source>
</evidence>
<dbReference type="InterPro" id="IPR013517">
    <property type="entry name" value="FG-GAP"/>
</dbReference>
<dbReference type="KEGG" id="uli:ETAA1_55670"/>
<keyword evidence="4" id="KW-1185">Reference proteome</keyword>
<dbReference type="OrthoDB" id="249118at2"/>